<dbReference type="Proteomes" id="UP000634136">
    <property type="component" value="Unassembled WGS sequence"/>
</dbReference>
<keyword evidence="3" id="KW-1185">Reference proteome</keyword>
<accession>A0A834X633</accession>
<proteinExistence type="predicted"/>
<evidence type="ECO:0000313" key="3">
    <source>
        <dbReference type="Proteomes" id="UP000634136"/>
    </source>
</evidence>
<dbReference type="EMBL" id="JAAIUW010000003">
    <property type="protein sequence ID" value="KAF7838610.1"/>
    <property type="molecule type" value="Genomic_DNA"/>
</dbReference>
<organism evidence="2 3">
    <name type="scientific">Senna tora</name>
    <dbReference type="NCBI Taxonomy" id="362788"/>
    <lineage>
        <taxon>Eukaryota</taxon>
        <taxon>Viridiplantae</taxon>
        <taxon>Streptophyta</taxon>
        <taxon>Embryophyta</taxon>
        <taxon>Tracheophyta</taxon>
        <taxon>Spermatophyta</taxon>
        <taxon>Magnoliopsida</taxon>
        <taxon>eudicotyledons</taxon>
        <taxon>Gunneridae</taxon>
        <taxon>Pentapetalae</taxon>
        <taxon>rosids</taxon>
        <taxon>fabids</taxon>
        <taxon>Fabales</taxon>
        <taxon>Fabaceae</taxon>
        <taxon>Caesalpinioideae</taxon>
        <taxon>Cassia clade</taxon>
        <taxon>Senna</taxon>
    </lineage>
</organism>
<keyword evidence="1" id="KW-0732">Signal</keyword>
<name>A0A834X633_9FABA</name>
<reference evidence="2" key="1">
    <citation type="submission" date="2020-09" db="EMBL/GenBank/DDBJ databases">
        <title>Genome-Enabled Discovery of Anthraquinone Biosynthesis in Senna tora.</title>
        <authorList>
            <person name="Kang S.-H."/>
            <person name="Pandey R.P."/>
            <person name="Lee C.-M."/>
            <person name="Sim J.-S."/>
            <person name="Jeong J.-T."/>
            <person name="Choi B.-S."/>
            <person name="Jung M."/>
            <person name="Ginzburg D."/>
            <person name="Zhao K."/>
            <person name="Won S.Y."/>
            <person name="Oh T.-J."/>
            <person name="Yu Y."/>
            <person name="Kim N.-H."/>
            <person name="Lee O.R."/>
            <person name="Lee T.-H."/>
            <person name="Bashyal P."/>
            <person name="Kim T.-S."/>
            <person name="Lee W.-H."/>
            <person name="Kawkins C."/>
            <person name="Kim C.-K."/>
            <person name="Kim J.S."/>
            <person name="Ahn B.O."/>
            <person name="Rhee S.Y."/>
            <person name="Sohng J.K."/>
        </authorList>
    </citation>
    <scope>NUCLEOTIDE SEQUENCE</scope>
    <source>
        <tissue evidence="2">Leaf</tissue>
    </source>
</reference>
<sequence length="122" mass="13864">MLKKIHLLLSIFFGRASGDFGDLSSILAGSTSLTSFELFDLAESRFACLAKPRRARSADIVTRKPLAWRLLVGESGDAWTMMAWTTSYDVWCVCVCVFGGRESVGFWFSGEIEMLWYLYRRE</sequence>
<protein>
    <recommendedName>
        <fullName evidence="4">Secreted protein</fullName>
    </recommendedName>
</protein>
<evidence type="ECO:0000256" key="1">
    <source>
        <dbReference type="SAM" id="SignalP"/>
    </source>
</evidence>
<evidence type="ECO:0000313" key="2">
    <source>
        <dbReference type="EMBL" id="KAF7838610.1"/>
    </source>
</evidence>
<feature type="chain" id="PRO_5033046638" description="Secreted protein" evidence="1">
    <location>
        <begin position="19"/>
        <end position="122"/>
    </location>
</feature>
<evidence type="ECO:0008006" key="4">
    <source>
        <dbReference type="Google" id="ProtNLM"/>
    </source>
</evidence>
<gene>
    <name evidence="2" type="ORF">G2W53_007092</name>
</gene>
<feature type="signal peptide" evidence="1">
    <location>
        <begin position="1"/>
        <end position="18"/>
    </location>
</feature>
<comment type="caution">
    <text evidence="2">The sequence shown here is derived from an EMBL/GenBank/DDBJ whole genome shotgun (WGS) entry which is preliminary data.</text>
</comment>
<dbReference type="AlphaFoldDB" id="A0A834X633"/>